<evidence type="ECO:0000256" key="4">
    <source>
        <dbReference type="ARBA" id="ARBA00022723"/>
    </source>
</evidence>
<evidence type="ECO:0000259" key="11">
    <source>
        <dbReference type="PROSITE" id="PS51669"/>
    </source>
</evidence>
<keyword evidence="8" id="KW-0411">Iron-sulfur</keyword>
<dbReference type="Gene3D" id="3.40.50.740">
    <property type="match status" value="1"/>
</dbReference>
<dbReference type="GO" id="GO:0008863">
    <property type="term" value="F:formate dehydrogenase (NAD+) activity"/>
    <property type="evidence" value="ECO:0007669"/>
    <property type="project" value="UniProtKB-EC"/>
</dbReference>
<dbReference type="Pfam" id="PF00384">
    <property type="entry name" value="Molybdopterin"/>
    <property type="match status" value="1"/>
</dbReference>
<dbReference type="SUPFAM" id="SSF53706">
    <property type="entry name" value="Formate dehydrogenase/DMSO reductase, domains 1-3"/>
    <property type="match status" value="1"/>
</dbReference>
<dbReference type="InterPro" id="IPR050123">
    <property type="entry name" value="Prok_molybdopt-oxidoreductase"/>
</dbReference>
<dbReference type="InterPro" id="IPR019574">
    <property type="entry name" value="NADH_UbQ_OxRdtase_Gsu_4Fe4S-bd"/>
</dbReference>
<dbReference type="Gene3D" id="3.30.70.20">
    <property type="match status" value="1"/>
</dbReference>
<dbReference type="RefSeq" id="WP_283168846.1">
    <property type="nucleotide sequence ID" value="NZ_JASEII010000002.1"/>
</dbReference>
<keyword evidence="14" id="KW-1185">Reference proteome</keyword>
<keyword evidence="2" id="KW-0004">4Fe-4S</keyword>
<dbReference type="EMBL" id="JAXUHJ010000010">
    <property type="protein sequence ID" value="MEJ8543153.1"/>
    <property type="molecule type" value="Genomic_DNA"/>
</dbReference>
<protein>
    <submittedName>
        <fullName evidence="13">Formate dehydrogenase subunit alpha</fullName>
        <ecNumber evidence="13">1.17.1.9</ecNumber>
    </submittedName>
</protein>
<dbReference type="PANTHER" id="PTHR43105">
    <property type="entry name" value="RESPIRATORY NITRATE REDUCTASE"/>
    <property type="match status" value="1"/>
</dbReference>
<keyword evidence="6 13" id="KW-0560">Oxidoreductase</keyword>
<dbReference type="Proteomes" id="UP001369247">
    <property type="component" value="Unassembled WGS sequence"/>
</dbReference>
<dbReference type="Pfam" id="PF04879">
    <property type="entry name" value="Molybdop_Fe4S4"/>
    <property type="match status" value="1"/>
</dbReference>
<dbReference type="InterPro" id="IPR001041">
    <property type="entry name" value="2Fe-2S_ferredoxin-type"/>
</dbReference>
<keyword evidence="5" id="KW-0677">Repeat</keyword>
<dbReference type="SUPFAM" id="SSF54862">
    <property type="entry name" value="4Fe-4S ferredoxins"/>
    <property type="match status" value="1"/>
</dbReference>
<dbReference type="InterPro" id="IPR041924">
    <property type="entry name" value="Formate_Dh-H_N"/>
</dbReference>
<dbReference type="SUPFAM" id="SSF50692">
    <property type="entry name" value="ADC-like"/>
    <property type="match status" value="1"/>
</dbReference>
<evidence type="ECO:0000313" key="14">
    <source>
        <dbReference type="Proteomes" id="UP001369247"/>
    </source>
</evidence>
<evidence type="ECO:0000313" key="13">
    <source>
        <dbReference type="EMBL" id="MEJ8543153.1"/>
    </source>
</evidence>
<dbReference type="Pfam" id="PF10588">
    <property type="entry name" value="NADH-G_4Fe-4S_3"/>
    <property type="match status" value="1"/>
</dbReference>
<dbReference type="Gene3D" id="2.40.40.20">
    <property type="match status" value="1"/>
</dbReference>
<evidence type="ECO:0000256" key="1">
    <source>
        <dbReference type="ARBA" id="ARBA00007023"/>
    </source>
</evidence>
<gene>
    <name evidence="13" type="primary">fdhF</name>
    <name evidence="13" type="ORF">U2150_06590</name>
</gene>
<dbReference type="Gene3D" id="2.20.25.90">
    <property type="entry name" value="ADC-like domains"/>
    <property type="match status" value="1"/>
</dbReference>
<organism evidence="13 14">
    <name type="scientific">Methanothermobacter wolfeii</name>
    <name type="common">Methanobacterium wolfei</name>
    <dbReference type="NCBI Taxonomy" id="145261"/>
    <lineage>
        <taxon>Archaea</taxon>
        <taxon>Methanobacteriati</taxon>
        <taxon>Methanobacteriota</taxon>
        <taxon>Methanomada group</taxon>
        <taxon>Methanobacteria</taxon>
        <taxon>Methanobacteriales</taxon>
        <taxon>Methanobacteriaceae</taxon>
        <taxon>Methanothermobacter</taxon>
    </lineage>
</organism>
<dbReference type="Gene3D" id="3.10.20.740">
    <property type="match status" value="1"/>
</dbReference>
<evidence type="ECO:0000259" key="10">
    <source>
        <dbReference type="PROSITE" id="PS51379"/>
    </source>
</evidence>
<sequence>MTGTIKFKIDGEWVEASPGMTILEAALANGIYIPHLCFSDVTEPFGGCRLCLVESEGRLVTACENPAEEGMNIVSESGRINRIRRNTVSLIITNHSRDCLTCRKSGDCKLQEVASYLDVSEDDLERLRMDLKDVPPDDSNPFFIRDHDKCVLCGICVRVCEYVGAEAIDFAYRGHDTKIAAFLDRDIMDSPCVSCGECVEACPVGALSPRTEKPSSEVKTVCPYCGAGCEIHLGVRGGRVVSARGVRESPVNRGNLCVKGRFGLKFVNSPERLKKPLMKVDGRFVEVEWDEAIKFIAERLSEYGGSEFAAVASAKCTNEENYLLQKFTRAVMGSGNIDHCARLCHAPSVAGLKMSLGSGAMTNSIDELRDAACILAVGTNATETHPITGYRVLEAVRGGSRLLVIDPRITRLSEAADIHLRNRPGTDLYLIMAMSRFIIEEELQDTDFIGSRTDGFDEFREELFKLDLDEVQEITGVPLEDIRRAARIYASNSPASIIYSMGVTQHVNGTGNVLALSNLALLTGNIGMPSAGINPLRGQNNVQGSCDMGALPDLLPGYQGLDDPEALEKFSRAWDSEIPDYGKILPEIFEDAAGGRIKAMYIMGENPLLSEPDIGKVREAFEKLELLIVQDIFLTETSELADVVLPAASFAEKDGTFTNTERRVQLIRKAIDPPGDAKPDWWIISRIAEAMGSGEFSYETSEEIFDEIRGLVPSYAGLSYDRLESGGIQWPCRSQEDEGTPYLHADEFPKPGGRASFIVPGYQLPEGPSDEYPMILLTGRNLYQYHTRSMTARVRGLERFLGTEELLMNPEDAESLGVLDGDEVRVTSVRGSITVGVRVTERVMKGTVFMTFHFAESPANSLTSPVRDPVSGMPGLKATPVNIKPCK</sequence>
<evidence type="ECO:0000256" key="7">
    <source>
        <dbReference type="ARBA" id="ARBA00023004"/>
    </source>
</evidence>
<dbReference type="Pfam" id="PF12838">
    <property type="entry name" value="Fer4_7"/>
    <property type="match status" value="1"/>
</dbReference>
<keyword evidence="7" id="KW-0408">Iron</keyword>
<dbReference type="InterPro" id="IPR009010">
    <property type="entry name" value="Asp_de-COase-like_dom_sf"/>
</dbReference>
<dbReference type="PROSITE" id="PS00198">
    <property type="entry name" value="4FE4S_FER_1"/>
    <property type="match status" value="1"/>
</dbReference>
<dbReference type="SUPFAM" id="SSF54292">
    <property type="entry name" value="2Fe-2S ferredoxin-like"/>
    <property type="match status" value="1"/>
</dbReference>
<dbReference type="Pfam" id="PF13510">
    <property type="entry name" value="Fer2_4"/>
    <property type="match status" value="1"/>
</dbReference>
<dbReference type="Gene3D" id="3.40.228.10">
    <property type="entry name" value="Dimethylsulfoxide Reductase, domain 2"/>
    <property type="match status" value="1"/>
</dbReference>
<feature type="domain" description="4Fe-4S ferredoxin-type" evidence="10">
    <location>
        <begin position="181"/>
        <end position="212"/>
    </location>
</feature>
<comment type="caution">
    <text evidence="13">The sequence shown here is derived from an EMBL/GenBank/DDBJ whole genome shotgun (WGS) entry which is preliminary data.</text>
</comment>
<dbReference type="CDD" id="cd00207">
    <property type="entry name" value="fer2"/>
    <property type="match status" value="1"/>
</dbReference>
<reference evidence="13 14" key="1">
    <citation type="submission" date="2023-12" db="EMBL/GenBank/DDBJ databases">
        <title>Phenotypic and Genomic Characterization of Methanothermobacter wolfeii Strain BSEL, a CO2-Capturing Archaeon with Minimal Nutrient Requirements.</title>
        <authorList>
            <person name="Ale Enriquez F."/>
            <person name="Ahring B.K."/>
        </authorList>
    </citation>
    <scope>NUCLEOTIDE SEQUENCE [LARGE SCALE GENOMIC DNA]</scope>
    <source>
        <strain evidence="13 14">BSEL-1</strain>
    </source>
</reference>
<feature type="domain" description="4Fe-4S His(Cys)3-ligated-type" evidence="12">
    <location>
        <begin position="79"/>
        <end position="118"/>
    </location>
</feature>
<dbReference type="InterPro" id="IPR006963">
    <property type="entry name" value="Mopterin_OxRdtase_4Fe-4S_dom"/>
</dbReference>
<dbReference type="PROSITE" id="PS51669">
    <property type="entry name" value="4FE4S_MOW_BIS_MGD"/>
    <property type="match status" value="1"/>
</dbReference>
<name>A0ABU8TVR4_METWO</name>
<evidence type="ECO:0000256" key="6">
    <source>
        <dbReference type="ARBA" id="ARBA00023002"/>
    </source>
</evidence>
<evidence type="ECO:0000259" key="12">
    <source>
        <dbReference type="PROSITE" id="PS51839"/>
    </source>
</evidence>
<evidence type="ECO:0000256" key="5">
    <source>
        <dbReference type="ARBA" id="ARBA00022737"/>
    </source>
</evidence>
<evidence type="ECO:0000256" key="8">
    <source>
        <dbReference type="ARBA" id="ARBA00023014"/>
    </source>
</evidence>
<keyword evidence="3" id="KW-0001">2Fe-2S</keyword>
<feature type="domain" description="4Fe-4S Mo/W bis-MGD-type" evidence="11">
    <location>
        <begin position="215"/>
        <end position="271"/>
    </location>
</feature>
<dbReference type="EC" id="1.17.1.9" evidence="13"/>
<dbReference type="PROSITE" id="PS00490">
    <property type="entry name" value="MOLYBDOPTERIN_PROK_2"/>
    <property type="match status" value="1"/>
</dbReference>
<dbReference type="PROSITE" id="PS51379">
    <property type="entry name" value="4FE4S_FER_2"/>
    <property type="match status" value="2"/>
</dbReference>
<dbReference type="InterPro" id="IPR006478">
    <property type="entry name" value="Formate_DH_asu"/>
</dbReference>
<feature type="domain" description="4Fe-4S ferredoxin-type" evidence="10">
    <location>
        <begin position="140"/>
        <end position="171"/>
    </location>
</feature>
<evidence type="ECO:0000256" key="2">
    <source>
        <dbReference type="ARBA" id="ARBA00022485"/>
    </source>
</evidence>
<dbReference type="CDD" id="cd02753">
    <property type="entry name" value="MopB_Formate-Dh-H"/>
    <property type="match status" value="1"/>
</dbReference>
<proteinExistence type="inferred from homology"/>
<dbReference type="PANTHER" id="PTHR43105:SF14">
    <property type="entry name" value="FORMATE DEHYDROGENASE H"/>
    <property type="match status" value="1"/>
</dbReference>
<comment type="similarity">
    <text evidence="1">In the C-terminal section; belongs to the prokaryotic molybdopterin-containing oxidoreductase family.</text>
</comment>
<accession>A0ABU8TVR4</accession>
<dbReference type="PIRSF" id="PIRSF036643">
    <property type="entry name" value="FDH_alpha"/>
    <property type="match status" value="1"/>
</dbReference>
<dbReference type="NCBIfam" id="TIGR01591">
    <property type="entry name" value="Fdh-alpha"/>
    <property type="match status" value="1"/>
</dbReference>
<dbReference type="InterPro" id="IPR017896">
    <property type="entry name" value="4Fe4S_Fe-S-bd"/>
</dbReference>
<keyword evidence="4" id="KW-0479">Metal-binding</keyword>
<dbReference type="InterPro" id="IPR006656">
    <property type="entry name" value="Mopterin_OxRdtase"/>
</dbReference>
<evidence type="ECO:0000259" key="9">
    <source>
        <dbReference type="PROSITE" id="PS51085"/>
    </source>
</evidence>
<dbReference type="PROSITE" id="PS51839">
    <property type="entry name" value="4FE4S_HC3"/>
    <property type="match status" value="1"/>
</dbReference>
<dbReference type="InterPro" id="IPR017900">
    <property type="entry name" value="4Fe4S_Fe_S_CS"/>
</dbReference>
<dbReference type="SMART" id="SM00929">
    <property type="entry name" value="NADH-G_4Fe-4S_3"/>
    <property type="match status" value="1"/>
</dbReference>
<dbReference type="InterPro" id="IPR006657">
    <property type="entry name" value="MoPterin_dinucl-bd_dom"/>
</dbReference>
<evidence type="ECO:0000256" key="3">
    <source>
        <dbReference type="ARBA" id="ARBA00022714"/>
    </source>
</evidence>
<dbReference type="PROSITE" id="PS51085">
    <property type="entry name" value="2FE2S_FER_2"/>
    <property type="match status" value="1"/>
</dbReference>
<dbReference type="InterPro" id="IPR036010">
    <property type="entry name" value="2Fe-2S_ferredoxin-like_sf"/>
</dbReference>
<feature type="domain" description="2Fe-2S ferredoxin-type" evidence="9">
    <location>
        <begin position="3"/>
        <end position="79"/>
    </location>
</feature>
<dbReference type="InterPro" id="IPR006655">
    <property type="entry name" value="Mopterin_OxRdtase_prok_CS"/>
</dbReference>
<dbReference type="SMART" id="SM00926">
    <property type="entry name" value="Molybdop_Fe4S4"/>
    <property type="match status" value="1"/>
</dbReference>
<dbReference type="Pfam" id="PF01568">
    <property type="entry name" value="Molydop_binding"/>
    <property type="match status" value="1"/>
</dbReference>